<sequence>MENNYRLMNLQQQPKLLEQIQKWERELHKQTGSHVALIAYEEKQTEQLHKKERE</sequence>
<comment type="caution">
    <text evidence="1">The sequence shown here is derived from an EMBL/GenBank/DDBJ whole genome shotgun (WGS) entry which is preliminary data.</text>
</comment>
<evidence type="ECO:0000313" key="1">
    <source>
        <dbReference type="EMBL" id="MBH8594143.1"/>
    </source>
</evidence>
<reference evidence="1 2" key="1">
    <citation type="submission" date="2020-12" db="EMBL/GenBank/DDBJ databases">
        <title>WGS of Thermoactinomyces spp.</title>
        <authorList>
            <person name="Cheng K."/>
        </authorList>
    </citation>
    <scope>NUCLEOTIDE SEQUENCE [LARGE SCALE GENOMIC DNA]</scope>
    <source>
        <strain evidence="2">CICC 10671\DSM 43846</strain>
    </source>
</reference>
<keyword evidence="2" id="KW-1185">Reference proteome</keyword>
<dbReference type="RefSeq" id="WP_181731235.1">
    <property type="nucleotide sequence ID" value="NZ_JACEIR010000001.1"/>
</dbReference>
<dbReference type="AlphaFoldDB" id="A0A8I1A454"/>
<dbReference type="EMBL" id="JAECVW010000001">
    <property type="protein sequence ID" value="MBH8594143.1"/>
    <property type="molecule type" value="Genomic_DNA"/>
</dbReference>
<accession>A0A8I1A454</accession>
<organism evidence="1 2">
    <name type="scientific">Thermoactinomyces intermedius</name>
    <dbReference type="NCBI Taxonomy" id="2024"/>
    <lineage>
        <taxon>Bacteria</taxon>
        <taxon>Bacillati</taxon>
        <taxon>Bacillota</taxon>
        <taxon>Bacilli</taxon>
        <taxon>Bacillales</taxon>
        <taxon>Thermoactinomycetaceae</taxon>
        <taxon>Thermoactinomyces</taxon>
    </lineage>
</organism>
<proteinExistence type="predicted"/>
<evidence type="ECO:0000313" key="2">
    <source>
        <dbReference type="Proteomes" id="UP000633619"/>
    </source>
</evidence>
<dbReference type="Proteomes" id="UP000633619">
    <property type="component" value="Unassembled WGS sequence"/>
</dbReference>
<protein>
    <submittedName>
        <fullName evidence="1">Uncharacterized protein</fullName>
    </submittedName>
</protein>
<gene>
    <name evidence="1" type="ORF">I8U20_02230</name>
</gene>
<name>A0A8I1A454_THEIN</name>